<accession>A0A0C3CCP3</accession>
<protein>
    <submittedName>
        <fullName evidence="2">Uncharacterized protein</fullName>
    </submittedName>
</protein>
<proteinExistence type="predicted"/>
<dbReference type="Gene3D" id="3.80.10.10">
    <property type="entry name" value="Ribonuclease Inhibitor"/>
    <property type="match status" value="1"/>
</dbReference>
<evidence type="ECO:0000256" key="1">
    <source>
        <dbReference type="SAM" id="MobiDB-lite"/>
    </source>
</evidence>
<dbReference type="SUPFAM" id="SSF52047">
    <property type="entry name" value="RNI-like"/>
    <property type="match status" value="1"/>
</dbReference>
<keyword evidence="3" id="KW-1185">Reference proteome</keyword>
<dbReference type="InterPro" id="IPR036047">
    <property type="entry name" value="F-box-like_dom_sf"/>
</dbReference>
<reference evidence="2 3" key="1">
    <citation type="submission" date="2014-04" db="EMBL/GenBank/DDBJ databases">
        <authorList>
            <consortium name="DOE Joint Genome Institute"/>
            <person name="Kuo A."/>
            <person name="Tarkka M."/>
            <person name="Buscot F."/>
            <person name="Kohler A."/>
            <person name="Nagy L.G."/>
            <person name="Floudas D."/>
            <person name="Copeland A."/>
            <person name="Barry K.W."/>
            <person name="Cichocki N."/>
            <person name="Veneault-Fourrey C."/>
            <person name="LaButti K."/>
            <person name="Lindquist E.A."/>
            <person name="Lipzen A."/>
            <person name="Lundell T."/>
            <person name="Morin E."/>
            <person name="Murat C."/>
            <person name="Sun H."/>
            <person name="Tunlid A."/>
            <person name="Henrissat B."/>
            <person name="Grigoriev I.V."/>
            <person name="Hibbett D.S."/>
            <person name="Martin F."/>
            <person name="Nordberg H.P."/>
            <person name="Cantor M.N."/>
            <person name="Hua S.X."/>
        </authorList>
    </citation>
    <scope>NUCLEOTIDE SEQUENCE [LARGE SCALE GENOMIC DNA]</scope>
    <source>
        <strain evidence="2 3">F 1598</strain>
    </source>
</reference>
<gene>
    <name evidence="2" type="ORF">PILCRDRAFT_814984</name>
</gene>
<dbReference type="EMBL" id="KN832979">
    <property type="protein sequence ID" value="KIM87457.1"/>
    <property type="molecule type" value="Genomic_DNA"/>
</dbReference>
<feature type="region of interest" description="Disordered" evidence="1">
    <location>
        <begin position="489"/>
        <end position="512"/>
    </location>
</feature>
<sequence length="512" mass="57533">MTGSMSHRRQNSDLLKATHLMEEVSLGGRDSLENQRDIPCSSDLMQSVPDDVLAEIFQAGTSLCRDPIDDLFIDDLPKLPFPHLVSSVSRRWRDVALSSPRLWTTIVFNCDMGTNHECPSLWIERSGACLLDITISTSPWNYWDSSSNLKSAMDQIIPHTNRWRRFTVDSLSQNMVRTVVARLRTASAPHLRDFKMISNDNHGFDIDSDSLGTMDVTSSVCDHIFTGGAPSLTKARLIGPYSMYRPPLTGLTYLQLGGSNHSNEIVTITANCLRDLLTASPFLTNLVLQCLDIVLPLNTSVSDIQIPSLCSLTMIFSSHKCKFWKLFSLLSLPKLATLALGQMSQFSELSIDVGPQSYPTVTVLELLKCGRIHHSLAKSLYSSFPSIIHFNLIGSSGVVPEHPHVQSDSDGAIIWPHLKTVTISYPLKYETICDFIDNREKMGHPLGTVNVWSRIRQEMAVIKLDNESKSNFPYLAGLKSAIEEVEYEEYEDRREEEERFHPDDFDRYGDSD</sequence>
<name>A0A0C3CCP3_PILCF</name>
<dbReference type="STRING" id="765440.A0A0C3CCP3"/>
<dbReference type="Proteomes" id="UP000054166">
    <property type="component" value="Unassembled WGS sequence"/>
</dbReference>
<dbReference type="InParanoid" id="A0A0C3CCP3"/>
<feature type="compositionally biased region" description="Basic and acidic residues" evidence="1">
    <location>
        <begin position="491"/>
        <end position="512"/>
    </location>
</feature>
<dbReference type="OrthoDB" id="3244423at2759"/>
<reference evidence="3" key="2">
    <citation type="submission" date="2015-01" db="EMBL/GenBank/DDBJ databases">
        <title>Evolutionary Origins and Diversification of the Mycorrhizal Mutualists.</title>
        <authorList>
            <consortium name="DOE Joint Genome Institute"/>
            <consortium name="Mycorrhizal Genomics Consortium"/>
            <person name="Kohler A."/>
            <person name="Kuo A."/>
            <person name="Nagy L.G."/>
            <person name="Floudas D."/>
            <person name="Copeland A."/>
            <person name="Barry K.W."/>
            <person name="Cichocki N."/>
            <person name="Veneault-Fourrey C."/>
            <person name="LaButti K."/>
            <person name="Lindquist E.A."/>
            <person name="Lipzen A."/>
            <person name="Lundell T."/>
            <person name="Morin E."/>
            <person name="Murat C."/>
            <person name="Riley R."/>
            <person name="Ohm R."/>
            <person name="Sun H."/>
            <person name="Tunlid A."/>
            <person name="Henrissat B."/>
            <person name="Grigoriev I.V."/>
            <person name="Hibbett D.S."/>
            <person name="Martin F."/>
        </authorList>
    </citation>
    <scope>NUCLEOTIDE SEQUENCE [LARGE SCALE GENOMIC DNA]</scope>
    <source>
        <strain evidence="3">F 1598</strain>
    </source>
</reference>
<dbReference type="AlphaFoldDB" id="A0A0C3CCP3"/>
<dbReference type="Gene3D" id="1.20.1280.50">
    <property type="match status" value="1"/>
</dbReference>
<dbReference type="InterPro" id="IPR032675">
    <property type="entry name" value="LRR_dom_sf"/>
</dbReference>
<dbReference type="HOGENOM" id="CLU_020999_3_1_1"/>
<evidence type="ECO:0000313" key="3">
    <source>
        <dbReference type="Proteomes" id="UP000054166"/>
    </source>
</evidence>
<evidence type="ECO:0000313" key="2">
    <source>
        <dbReference type="EMBL" id="KIM87457.1"/>
    </source>
</evidence>
<organism evidence="2 3">
    <name type="scientific">Piloderma croceum (strain F 1598)</name>
    <dbReference type="NCBI Taxonomy" id="765440"/>
    <lineage>
        <taxon>Eukaryota</taxon>
        <taxon>Fungi</taxon>
        <taxon>Dikarya</taxon>
        <taxon>Basidiomycota</taxon>
        <taxon>Agaricomycotina</taxon>
        <taxon>Agaricomycetes</taxon>
        <taxon>Agaricomycetidae</taxon>
        <taxon>Atheliales</taxon>
        <taxon>Atheliaceae</taxon>
        <taxon>Piloderma</taxon>
    </lineage>
</organism>
<dbReference type="SUPFAM" id="SSF81383">
    <property type="entry name" value="F-box domain"/>
    <property type="match status" value="1"/>
</dbReference>